<dbReference type="WBParaSite" id="PSU_v2.g3288.t1">
    <property type="protein sequence ID" value="PSU_v2.g3288.t1"/>
    <property type="gene ID" value="PSU_v2.g3288"/>
</dbReference>
<protein>
    <submittedName>
        <fullName evidence="2">C2H2-type domain-containing protein</fullName>
    </submittedName>
</protein>
<dbReference type="Proteomes" id="UP000887577">
    <property type="component" value="Unplaced"/>
</dbReference>
<sequence length="147" mass="17565">MKHHNDKTKRGERIINSNVRFDWIKIVAALKKRHIRNYGPMGLYSPYLGYGEYPKEGIQCPYKDCETWFTNHATILPSKERQYLLMEQLKVVNKNFQRLHYLDFFDSHLTKDHGFEARKKIFVCRHPNCNESRAVYASTELRTHFEA</sequence>
<name>A0A914YZ27_9BILA</name>
<evidence type="ECO:0000313" key="2">
    <source>
        <dbReference type="WBParaSite" id="PSU_v2.g3288.t1"/>
    </source>
</evidence>
<reference evidence="2" key="1">
    <citation type="submission" date="2022-11" db="UniProtKB">
        <authorList>
            <consortium name="WormBaseParasite"/>
        </authorList>
    </citation>
    <scope>IDENTIFICATION</scope>
</reference>
<accession>A0A914YZ27</accession>
<dbReference type="AlphaFoldDB" id="A0A914YZ27"/>
<evidence type="ECO:0000313" key="1">
    <source>
        <dbReference type="Proteomes" id="UP000887577"/>
    </source>
</evidence>
<proteinExistence type="predicted"/>
<organism evidence="1 2">
    <name type="scientific">Panagrolaimus superbus</name>
    <dbReference type="NCBI Taxonomy" id="310955"/>
    <lineage>
        <taxon>Eukaryota</taxon>
        <taxon>Metazoa</taxon>
        <taxon>Ecdysozoa</taxon>
        <taxon>Nematoda</taxon>
        <taxon>Chromadorea</taxon>
        <taxon>Rhabditida</taxon>
        <taxon>Tylenchina</taxon>
        <taxon>Panagrolaimomorpha</taxon>
        <taxon>Panagrolaimoidea</taxon>
        <taxon>Panagrolaimidae</taxon>
        <taxon>Panagrolaimus</taxon>
    </lineage>
</organism>
<keyword evidence="1" id="KW-1185">Reference proteome</keyword>